<name>A0A0H5QHL8_9EUKA</name>
<keyword evidence="1" id="KW-0812">Transmembrane</keyword>
<proteinExistence type="predicted"/>
<feature type="transmembrane region" description="Helical" evidence="1">
    <location>
        <begin position="40"/>
        <end position="62"/>
    </location>
</feature>
<evidence type="ECO:0000256" key="1">
    <source>
        <dbReference type="SAM" id="Phobius"/>
    </source>
</evidence>
<feature type="transmembrane region" description="Helical" evidence="1">
    <location>
        <begin position="68"/>
        <end position="86"/>
    </location>
</feature>
<sequence length="235" mass="25594">MHSSCALKRDKVTLCTGVRHRCLLNCSLFWRVSIDMGSGLNPIIGLSNGIMAVFFAYATYVQQNDPDYMLWMCLYGITTLTCILACSRMCPRGSRTMFIALSGISLVFLAQRRISEGALDLSPKTELGRESAGVLIIAAWSLQNLVLSNTPTSQMLAYAIVGVSVAAIASVALIPKFYLSQKDAIDHCFGVGIGPVTAHLFRSDWSQNKLSITAVVASNRAKQQLRLSGFLSTME</sequence>
<dbReference type="InterPro" id="IPR029377">
    <property type="entry name" value="TMEM220"/>
</dbReference>
<evidence type="ECO:0000313" key="2">
    <source>
        <dbReference type="EMBL" id="CRZ01525.1"/>
    </source>
</evidence>
<accession>A0A0H5QHL8</accession>
<keyword evidence="1" id="KW-1133">Transmembrane helix</keyword>
<dbReference type="PANTHER" id="PTHR34262:SF1">
    <property type="entry name" value="TRANSMEMBRANE PROTEIN 220"/>
    <property type="match status" value="1"/>
</dbReference>
<dbReference type="PANTHER" id="PTHR34262">
    <property type="entry name" value="TRANSMEMBRANE PROTEIN 220"/>
    <property type="match status" value="1"/>
</dbReference>
<dbReference type="Pfam" id="PF15071">
    <property type="entry name" value="TMEM220"/>
    <property type="match status" value="1"/>
</dbReference>
<feature type="transmembrane region" description="Helical" evidence="1">
    <location>
        <begin position="155"/>
        <end position="174"/>
    </location>
</feature>
<reference evidence="2" key="1">
    <citation type="submission" date="2015-04" db="EMBL/GenBank/DDBJ databases">
        <title>The genome sequence of the plant pathogenic Rhizarian Plasmodiophora brassicae reveals insights in its biotrophic life cycle and the origin of chitin synthesis.</title>
        <authorList>
            <person name="Schwelm A."/>
            <person name="Fogelqvist J."/>
            <person name="Knaust A."/>
            <person name="Julke S."/>
            <person name="Lilja T."/>
            <person name="Dhandapani V."/>
            <person name="Bonilla-Rosso G."/>
            <person name="Karlsson M."/>
            <person name="Shevchenko A."/>
            <person name="Choi S.R."/>
            <person name="Kim H.G."/>
            <person name="Park J.Y."/>
            <person name="Lim Y.P."/>
            <person name="Ludwig-Muller J."/>
            <person name="Dixelius C."/>
        </authorList>
    </citation>
    <scope>NUCLEOTIDE SEQUENCE</scope>
    <source>
        <tissue evidence="2">Potato root galls</tissue>
    </source>
</reference>
<dbReference type="AlphaFoldDB" id="A0A0H5QHL8"/>
<organism evidence="2">
    <name type="scientific">Spongospora subterranea</name>
    <dbReference type="NCBI Taxonomy" id="70186"/>
    <lineage>
        <taxon>Eukaryota</taxon>
        <taxon>Sar</taxon>
        <taxon>Rhizaria</taxon>
        <taxon>Endomyxa</taxon>
        <taxon>Phytomyxea</taxon>
        <taxon>Plasmodiophorida</taxon>
        <taxon>Plasmodiophoridae</taxon>
        <taxon>Spongospora</taxon>
    </lineage>
</organism>
<protein>
    <submittedName>
        <fullName evidence="2">Uncharacterized protein</fullName>
    </submittedName>
</protein>
<dbReference type="EMBL" id="HACM01001083">
    <property type="protein sequence ID" value="CRZ01525.1"/>
    <property type="molecule type" value="Transcribed_RNA"/>
</dbReference>
<keyword evidence="1" id="KW-0472">Membrane</keyword>
<feature type="transmembrane region" description="Helical" evidence="1">
    <location>
        <begin position="98"/>
        <end position="114"/>
    </location>
</feature>